<evidence type="ECO:0000256" key="1">
    <source>
        <dbReference type="SAM" id="MobiDB-lite"/>
    </source>
</evidence>
<feature type="chain" id="PRO_5047303017" description="FecR protein domain-containing protein" evidence="2">
    <location>
        <begin position="31"/>
        <end position="334"/>
    </location>
</feature>
<dbReference type="EMBL" id="JBHRXK010000004">
    <property type="protein sequence ID" value="MFC3551590.1"/>
    <property type="molecule type" value="Genomic_DNA"/>
</dbReference>
<dbReference type="Proteomes" id="UP001595740">
    <property type="component" value="Unassembled WGS sequence"/>
</dbReference>
<sequence length="334" mass="35395">MNIRTFPQPRVPVPALLWLALTVAMSPVHAQEIAQMDIDGTNAFVDDARQRPSAVDVPIRDGSMVRTGPRTSARVELAPQGIVLLNENSAKLISTSFFKGTRCLAVRLIAGELFINGSNICFLTNVGAVSGISRSRINLKVDERGTVMTVIQGAADLDGKLASMRVTTSEQLVVWPNGEHKTTLLDATAAERTADWTRNYFTAPPKKALKGWQKALIGLGVIAVGAAAYDASKDDDDDRRDPPAPPPPPAGGTDYPTPMDDAAPTPPPTPASTTRSPASAPAASRLQRQHALELQLPTCCVPFSGGGEQTIRTTPADCAERGGRLSGACSTPVR</sequence>
<protein>
    <recommendedName>
        <fullName evidence="5">FecR protein domain-containing protein</fullName>
    </recommendedName>
</protein>
<gene>
    <name evidence="3" type="ORF">ACFOLC_11280</name>
</gene>
<feature type="region of interest" description="Disordered" evidence="1">
    <location>
        <begin position="231"/>
        <end position="287"/>
    </location>
</feature>
<keyword evidence="2" id="KW-0732">Signal</keyword>
<accession>A0ABV7RQF2</accession>
<name>A0ABV7RQF2_9GAMM</name>
<feature type="signal peptide" evidence="2">
    <location>
        <begin position="1"/>
        <end position="30"/>
    </location>
</feature>
<organism evidence="3 4">
    <name type="scientific">Lysobacter cavernae</name>
    <dbReference type="NCBI Taxonomy" id="1685901"/>
    <lineage>
        <taxon>Bacteria</taxon>
        <taxon>Pseudomonadati</taxon>
        <taxon>Pseudomonadota</taxon>
        <taxon>Gammaproteobacteria</taxon>
        <taxon>Lysobacterales</taxon>
        <taxon>Lysobacteraceae</taxon>
        <taxon>Lysobacter</taxon>
    </lineage>
</organism>
<reference evidence="4" key="1">
    <citation type="journal article" date="2019" name="Int. J. Syst. Evol. Microbiol.">
        <title>The Global Catalogue of Microorganisms (GCM) 10K type strain sequencing project: providing services to taxonomists for standard genome sequencing and annotation.</title>
        <authorList>
            <consortium name="The Broad Institute Genomics Platform"/>
            <consortium name="The Broad Institute Genome Sequencing Center for Infectious Disease"/>
            <person name="Wu L."/>
            <person name="Ma J."/>
        </authorList>
    </citation>
    <scope>NUCLEOTIDE SEQUENCE [LARGE SCALE GENOMIC DNA]</scope>
    <source>
        <strain evidence="4">KCTC 42875</strain>
    </source>
</reference>
<evidence type="ECO:0000256" key="2">
    <source>
        <dbReference type="SAM" id="SignalP"/>
    </source>
</evidence>
<evidence type="ECO:0000313" key="4">
    <source>
        <dbReference type="Proteomes" id="UP001595740"/>
    </source>
</evidence>
<feature type="compositionally biased region" description="Low complexity" evidence="1">
    <location>
        <begin position="271"/>
        <end position="285"/>
    </location>
</feature>
<keyword evidence="4" id="KW-1185">Reference proteome</keyword>
<dbReference type="RefSeq" id="WP_386759348.1">
    <property type="nucleotide sequence ID" value="NZ_JBHRXK010000004.1"/>
</dbReference>
<proteinExistence type="predicted"/>
<evidence type="ECO:0008006" key="5">
    <source>
        <dbReference type="Google" id="ProtNLM"/>
    </source>
</evidence>
<comment type="caution">
    <text evidence="3">The sequence shown here is derived from an EMBL/GenBank/DDBJ whole genome shotgun (WGS) entry which is preliminary data.</text>
</comment>
<evidence type="ECO:0000313" key="3">
    <source>
        <dbReference type="EMBL" id="MFC3551590.1"/>
    </source>
</evidence>